<evidence type="ECO:0000256" key="8">
    <source>
        <dbReference type="ARBA" id="ARBA00022692"/>
    </source>
</evidence>
<name>A0A1H0DGM5_9HYPH</name>
<dbReference type="Gene3D" id="1.10.287.130">
    <property type="match status" value="1"/>
</dbReference>
<keyword evidence="5" id="KW-0997">Cell inner membrane</keyword>
<dbReference type="Proteomes" id="UP000198793">
    <property type="component" value="Unassembled WGS sequence"/>
</dbReference>
<dbReference type="GO" id="GO:0000155">
    <property type="term" value="F:phosphorelay sensor kinase activity"/>
    <property type="evidence" value="ECO:0007669"/>
    <property type="project" value="InterPro"/>
</dbReference>
<dbReference type="RefSeq" id="WP_090668988.1">
    <property type="nucleotide sequence ID" value="NZ_FNIT01000001.1"/>
</dbReference>
<dbReference type="Pfam" id="PF00512">
    <property type="entry name" value="HisKA"/>
    <property type="match status" value="1"/>
</dbReference>
<evidence type="ECO:0000256" key="4">
    <source>
        <dbReference type="ARBA" id="ARBA00022475"/>
    </source>
</evidence>
<accession>A0A1H0DGM5</accession>
<evidence type="ECO:0000313" key="19">
    <source>
        <dbReference type="Proteomes" id="UP000198793"/>
    </source>
</evidence>
<dbReference type="InterPro" id="IPR003594">
    <property type="entry name" value="HATPase_dom"/>
</dbReference>
<keyword evidence="14 15" id="KW-0472">Membrane</keyword>
<evidence type="ECO:0000313" key="18">
    <source>
        <dbReference type="EMBL" id="SDN69254.1"/>
    </source>
</evidence>
<evidence type="ECO:0000256" key="5">
    <source>
        <dbReference type="ARBA" id="ARBA00022519"/>
    </source>
</evidence>
<dbReference type="GO" id="GO:0005524">
    <property type="term" value="F:ATP binding"/>
    <property type="evidence" value="ECO:0007669"/>
    <property type="project" value="UniProtKB-KW"/>
</dbReference>
<evidence type="ECO:0000256" key="7">
    <source>
        <dbReference type="ARBA" id="ARBA00022679"/>
    </source>
</evidence>
<evidence type="ECO:0000256" key="11">
    <source>
        <dbReference type="ARBA" id="ARBA00022840"/>
    </source>
</evidence>
<dbReference type="Pfam" id="PF00672">
    <property type="entry name" value="HAMP"/>
    <property type="match status" value="1"/>
</dbReference>
<dbReference type="InterPro" id="IPR004358">
    <property type="entry name" value="Sig_transdc_His_kin-like_C"/>
</dbReference>
<dbReference type="InterPro" id="IPR005467">
    <property type="entry name" value="His_kinase_dom"/>
</dbReference>
<protein>
    <recommendedName>
        <fullName evidence="3">histidine kinase</fullName>
        <ecNumber evidence="3">2.7.13.3</ecNumber>
    </recommendedName>
</protein>
<dbReference type="InterPro" id="IPR003661">
    <property type="entry name" value="HisK_dim/P_dom"/>
</dbReference>
<dbReference type="STRING" id="1166073.SAMN05192530_101770"/>
<dbReference type="InterPro" id="IPR036890">
    <property type="entry name" value="HATPase_C_sf"/>
</dbReference>
<dbReference type="EC" id="2.7.13.3" evidence="3"/>
<dbReference type="PANTHER" id="PTHR44936:SF5">
    <property type="entry name" value="SENSOR HISTIDINE KINASE ENVZ"/>
    <property type="match status" value="1"/>
</dbReference>
<evidence type="ECO:0000256" key="6">
    <source>
        <dbReference type="ARBA" id="ARBA00022553"/>
    </source>
</evidence>
<dbReference type="PROSITE" id="PS50109">
    <property type="entry name" value="HIS_KIN"/>
    <property type="match status" value="1"/>
</dbReference>
<evidence type="ECO:0000259" key="17">
    <source>
        <dbReference type="PROSITE" id="PS50885"/>
    </source>
</evidence>
<dbReference type="SMART" id="SM00304">
    <property type="entry name" value="HAMP"/>
    <property type="match status" value="1"/>
</dbReference>
<dbReference type="SMART" id="SM00388">
    <property type="entry name" value="HisKA"/>
    <property type="match status" value="1"/>
</dbReference>
<keyword evidence="4" id="KW-1003">Cell membrane</keyword>
<comment type="catalytic activity">
    <reaction evidence="1">
        <text>ATP + protein L-histidine = ADP + protein N-phospho-L-histidine.</text>
        <dbReference type="EC" id="2.7.13.3"/>
    </reaction>
</comment>
<evidence type="ECO:0000256" key="2">
    <source>
        <dbReference type="ARBA" id="ARBA00004429"/>
    </source>
</evidence>
<dbReference type="EMBL" id="FNIT01000001">
    <property type="protein sequence ID" value="SDN69254.1"/>
    <property type="molecule type" value="Genomic_DNA"/>
</dbReference>
<proteinExistence type="predicted"/>
<keyword evidence="11" id="KW-0067">ATP-binding</keyword>
<evidence type="ECO:0000256" key="13">
    <source>
        <dbReference type="ARBA" id="ARBA00023012"/>
    </source>
</evidence>
<feature type="transmembrane region" description="Helical" evidence="15">
    <location>
        <begin position="12"/>
        <end position="34"/>
    </location>
</feature>
<dbReference type="AlphaFoldDB" id="A0A1H0DGM5"/>
<dbReference type="CDD" id="cd06225">
    <property type="entry name" value="HAMP"/>
    <property type="match status" value="1"/>
</dbReference>
<feature type="transmembrane region" description="Helical" evidence="15">
    <location>
        <begin position="202"/>
        <end position="222"/>
    </location>
</feature>
<evidence type="ECO:0000259" key="16">
    <source>
        <dbReference type="PROSITE" id="PS50109"/>
    </source>
</evidence>
<evidence type="ECO:0000256" key="12">
    <source>
        <dbReference type="ARBA" id="ARBA00022989"/>
    </source>
</evidence>
<dbReference type="OrthoDB" id="9804645at2"/>
<keyword evidence="6" id="KW-0597">Phosphoprotein</keyword>
<sequence length="476" mass="52008">MSRVLHWWHRSLTVQLLGSMLIALFASQSIGIWISWGKFQSDMQTAARTELASRAAAVARLIETAPDDVRSGVARVNSTEYTRFWISRDATPDLREWVEAASERFETPLRVLLNGAQDGTPPMAAGIAGSPFERPAAGSWQTGALWTTPVAGQADLPPGAAYLDYDDRNGAGVIVPLDNGLVLNVAFHKEFLPSIWKTHLPLALALTAILVSIVAMVILHGVSGPLRQLTQAADTLGRGEPVPPLKACGTDDVRRTAEAFNRMQERLHRFVEDRTRMLAAIGHDLRTPITTLRLRTEFIEDAELKDRMLSSIGELEEMTEATLSLARQDTTNEATRTIDLSALVESVCEDLAELGQSVNFSHDGRVAYRCRPENLKRMVRNIVENAVRYAGHAEVRLVSTSSGVEILVEDDGPGIPVDRMEDVFTPFVRLEDSRSRDTGGAGLGLSIARAIARQHGGDILLTLRSPGLRATATLPA</sequence>
<feature type="domain" description="HAMP" evidence="17">
    <location>
        <begin position="220"/>
        <end position="272"/>
    </location>
</feature>
<dbReference type="InterPro" id="IPR003660">
    <property type="entry name" value="HAMP_dom"/>
</dbReference>
<dbReference type="InterPro" id="IPR050980">
    <property type="entry name" value="2C_sensor_his_kinase"/>
</dbReference>
<comment type="subcellular location">
    <subcellularLocation>
        <location evidence="2">Cell inner membrane</location>
        <topology evidence="2">Multi-pass membrane protein</topology>
    </subcellularLocation>
</comment>
<feature type="domain" description="Histidine kinase" evidence="16">
    <location>
        <begin position="280"/>
        <end position="476"/>
    </location>
</feature>
<reference evidence="18 19" key="1">
    <citation type="submission" date="2016-10" db="EMBL/GenBank/DDBJ databases">
        <authorList>
            <person name="de Groot N.N."/>
        </authorList>
    </citation>
    <scope>NUCLEOTIDE SEQUENCE [LARGE SCALE GENOMIC DNA]</scope>
    <source>
        <strain evidence="19">L7-484,KACC 16230,DSM 25025</strain>
    </source>
</reference>
<evidence type="ECO:0000256" key="1">
    <source>
        <dbReference type="ARBA" id="ARBA00000085"/>
    </source>
</evidence>
<keyword evidence="9" id="KW-0547">Nucleotide-binding</keyword>
<evidence type="ECO:0000256" key="9">
    <source>
        <dbReference type="ARBA" id="ARBA00022741"/>
    </source>
</evidence>
<dbReference type="CDD" id="cd00082">
    <property type="entry name" value="HisKA"/>
    <property type="match status" value="1"/>
</dbReference>
<dbReference type="PRINTS" id="PR00344">
    <property type="entry name" value="BCTRLSENSOR"/>
</dbReference>
<keyword evidence="10 18" id="KW-0418">Kinase</keyword>
<evidence type="ECO:0000256" key="14">
    <source>
        <dbReference type="ARBA" id="ARBA00023136"/>
    </source>
</evidence>
<keyword evidence="8 15" id="KW-0812">Transmembrane</keyword>
<dbReference type="PANTHER" id="PTHR44936">
    <property type="entry name" value="SENSOR PROTEIN CREC"/>
    <property type="match status" value="1"/>
</dbReference>
<evidence type="ECO:0000256" key="15">
    <source>
        <dbReference type="SAM" id="Phobius"/>
    </source>
</evidence>
<keyword evidence="13" id="KW-0902">Two-component regulatory system</keyword>
<evidence type="ECO:0000256" key="3">
    <source>
        <dbReference type="ARBA" id="ARBA00012438"/>
    </source>
</evidence>
<keyword evidence="12 15" id="KW-1133">Transmembrane helix</keyword>
<organism evidence="18 19">
    <name type="scientific">Aureimonas jatrophae</name>
    <dbReference type="NCBI Taxonomy" id="1166073"/>
    <lineage>
        <taxon>Bacteria</taxon>
        <taxon>Pseudomonadati</taxon>
        <taxon>Pseudomonadota</taxon>
        <taxon>Alphaproteobacteria</taxon>
        <taxon>Hyphomicrobiales</taxon>
        <taxon>Aurantimonadaceae</taxon>
        <taxon>Aureimonas</taxon>
    </lineage>
</organism>
<dbReference type="SUPFAM" id="SSF55874">
    <property type="entry name" value="ATPase domain of HSP90 chaperone/DNA topoisomerase II/histidine kinase"/>
    <property type="match status" value="1"/>
</dbReference>
<dbReference type="PROSITE" id="PS50885">
    <property type="entry name" value="HAMP"/>
    <property type="match status" value="1"/>
</dbReference>
<keyword evidence="19" id="KW-1185">Reference proteome</keyword>
<dbReference type="SMART" id="SM00387">
    <property type="entry name" value="HATPase_c"/>
    <property type="match status" value="1"/>
</dbReference>
<dbReference type="Pfam" id="PF02518">
    <property type="entry name" value="HATPase_c"/>
    <property type="match status" value="1"/>
</dbReference>
<gene>
    <name evidence="18" type="ORF">SAMN05192530_101770</name>
</gene>
<dbReference type="GO" id="GO:0005886">
    <property type="term" value="C:plasma membrane"/>
    <property type="evidence" value="ECO:0007669"/>
    <property type="project" value="UniProtKB-SubCell"/>
</dbReference>
<dbReference type="Gene3D" id="3.30.565.10">
    <property type="entry name" value="Histidine kinase-like ATPase, C-terminal domain"/>
    <property type="match status" value="1"/>
</dbReference>
<dbReference type="SUPFAM" id="SSF47384">
    <property type="entry name" value="Homodimeric domain of signal transducing histidine kinase"/>
    <property type="match status" value="1"/>
</dbReference>
<keyword evidence="7" id="KW-0808">Transferase</keyword>
<dbReference type="InterPro" id="IPR036097">
    <property type="entry name" value="HisK_dim/P_sf"/>
</dbReference>
<evidence type="ECO:0000256" key="10">
    <source>
        <dbReference type="ARBA" id="ARBA00022777"/>
    </source>
</evidence>